<dbReference type="EMBL" id="BQXS01000820">
    <property type="protein sequence ID" value="GKT29369.1"/>
    <property type="molecule type" value="Genomic_DNA"/>
</dbReference>
<feature type="non-terminal residue" evidence="1">
    <location>
        <position position="1"/>
    </location>
</feature>
<protein>
    <submittedName>
        <fullName evidence="1">Uncharacterized protein</fullName>
    </submittedName>
</protein>
<comment type="caution">
    <text evidence="1">The sequence shown here is derived from an EMBL/GenBank/DDBJ whole genome shotgun (WGS) entry which is preliminary data.</text>
</comment>
<reference evidence="1" key="1">
    <citation type="submission" date="2022-03" db="EMBL/GenBank/DDBJ databases">
        <title>Draft genome sequence of Aduncisulcus paluster, a free-living microaerophilic Fornicata.</title>
        <authorList>
            <person name="Yuyama I."/>
            <person name="Kume K."/>
            <person name="Tamura T."/>
            <person name="Inagaki Y."/>
            <person name="Hashimoto T."/>
        </authorList>
    </citation>
    <scope>NUCLEOTIDE SEQUENCE</scope>
    <source>
        <strain evidence="1">NY0171</strain>
    </source>
</reference>
<sequence>TIKELRKKYKVVVICAEDSVEAYKGLDGVIVVENNYFKSESSNMDLSRISEFASHYGVEHMHKHGNERVPHVFISAYDCLMELVEKYDIQYAFFETIDTIDSVILAAMAKVGIIKQTFERGFLSIGGEFRMRLCSEQTKISP</sequence>
<evidence type="ECO:0000313" key="1">
    <source>
        <dbReference type="EMBL" id="GKT29369.1"/>
    </source>
</evidence>
<accession>A0ABQ5K9Y9</accession>
<name>A0ABQ5K9Y9_9EUKA</name>
<gene>
    <name evidence="1" type="ORF">ADUPG1_001164</name>
</gene>
<feature type="non-terminal residue" evidence="1">
    <location>
        <position position="142"/>
    </location>
</feature>
<evidence type="ECO:0000313" key="2">
    <source>
        <dbReference type="Proteomes" id="UP001057375"/>
    </source>
</evidence>
<keyword evidence="2" id="KW-1185">Reference proteome</keyword>
<dbReference type="Proteomes" id="UP001057375">
    <property type="component" value="Unassembled WGS sequence"/>
</dbReference>
<proteinExistence type="predicted"/>
<organism evidence="1 2">
    <name type="scientific">Aduncisulcus paluster</name>
    <dbReference type="NCBI Taxonomy" id="2918883"/>
    <lineage>
        <taxon>Eukaryota</taxon>
        <taxon>Metamonada</taxon>
        <taxon>Carpediemonas-like organisms</taxon>
        <taxon>Aduncisulcus</taxon>
    </lineage>
</organism>